<dbReference type="NCBIfam" id="TIGR00975">
    <property type="entry name" value="3a0107s03"/>
    <property type="match status" value="1"/>
</dbReference>
<gene>
    <name evidence="8" type="primary">pstS</name>
    <name evidence="8" type="ORF">C3B59_04860</name>
</gene>
<evidence type="ECO:0000256" key="3">
    <source>
        <dbReference type="ARBA" id="ARBA00022592"/>
    </source>
</evidence>
<dbReference type="Pfam" id="PF12849">
    <property type="entry name" value="PBP_like_2"/>
    <property type="match status" value="1"/>
</dbReference>
<sequence>MAPNRHPAFSLGTSIAVAALLLSGCAANESGDETSTLAGTLDGAGSSAQASAEDVWVSQFQRTNAGVTINYDPTGSGAGREQFIGGGVDFAGSDSALSDEELAGEFAACAPGSAAIDLPVYVSPLVLVYNVDGVDNLRLDPAAIANIFSGAITRWNDPALVALNPDATLPGEQISAVHRSDDSGTTKNFADYLYQNVPEIWTSEPADAFPYPGEGAQGNSGVVSAVANGNNTIGYADASRVGDLSVAALQVGEEFVDYSTEAAAAIIDASPLVARDNPNDLVVDVDRTSTAPGVYPLVLVSYLIACEDYPDADQAELVAAYLAYVASPDGQAAAAESAGSAPLSADFSDRVLEAVASIR</sequence>
<dbReference type="PROSITE" id="PS51257">
    <property type="entry name" value="PROKAR_LIPOPROTEIN"/>
    <property type="match status" value="1"/>
</dbReference>
<evidence type="ECO:0000256" key="5">
    <source>
        <dbReference type="PIRSR" id="PIRSR002756-1"/>
    </source>
</evidence>
<accession>A0A2S3ZMP2</accession>
<feature type="binding site" evidence="5">
    <location>
        <begin position="183"/>
        <end position="185"/>
    </location>
    <ligand>
        <name>phosphate</name>
        <dbReference type="ChEBI" id="CHEBI:43474"/>
    </ligand>
</feature>
<dbReference type="InterPro" id="IPR005673">
    <property type="entry name" value="ABC_phos-bd_PstS"/>
</dbReference>
<dbReference type="AlphaFoldDB" id="A0A2S3ZMP2"/>
<dbReference type="GO" id="GO:0035435">
    <property type="term" value="P:phosphate ion transmembrane transport"/>
    <property type="evidence" value="ECO:0007669"/>
    <property type="project" value="InterPro"/>
</dbReference>
<dbReference type="RefSeq" id="WP_103430283.1">
    <property type="nucleotide sequence ID" value="NZ_PPXF01000018.1"/>
</dbReference>
<evidence type="ECO:0000313" key="8">
    <source>
        <dbReference type="EMBL" id="POH69823.1"/>
    </source>
</evidence>
<dbReference type="InterPro" id="IPR050962">
    <property type="entry name" value="Phosphate-bind_PstS"/>
</dbReference>
<feature type="binding site" evidence="5">
    <location>
        <position position="76"/>
    </location>
    <ligand>
        <name>phosphate</name>
        <dbReference type="ChEBI" id="CHEBI:43474"/>
    </ligand>
</feature>
<dbReference type="PANTHER" id="PTHR42996:SF1">
    <property type="entry name" value="PHOSPHATE-BINDING PROTEIN PSTS"/>
    <property type="match status" value="1"/>
</dbReference>
<comment type="caution">
    <text evidence="8">The sequence shown here is derived from an EMBL/GenBank/DDBJ whole genome shotgun (WGS) entry which is preliminary data.</text>
</comment>
<evidence type="ECO:0000256" key="6">
    <source>
        <dbReference type="SAM" id="SignalP"/>
    </source>
</evidence>
<dbReference type="GO" id="GO:0043190">
    <property type="term" value="C:ATP-binding cassette (ABC) transporter complex"/>
    <property type="evidence" value="ECO:0007669"/>
    <property type="project" value="InterPro"/>
</dbReference>
<feature type="domain" description="PBP" evidence="7">
    <location>
        <begin position="32"/>
        <end position="328"/>
    </location>
</feature>
<evidence type="ECO:0000259" key="7">
    <source>
        <dbReference type="Pfam" id="PF12849"/>
    </source>
</evidence>
<dbReference type="EMBL" id="PPXF01000018">
    <property type="protein sequence ID" value="POH69823.1"/>
    <property type="molecule type" value="Genomic_DNA"/>
</dbReference>
<dbReference type="PANTHER" id="PTHR42996">
    <property type="entry name" value="PHOSPHATE-BINDING PROTEIN PSTS"/>
    <property type="match status" value="1"/>
</dbReference>
<keyword evidence="6" id="KW-0732">Signal</keyword>
<keyword evidence="3 4" id="KW-0592">Phosphate transport</keyword>
<comment type="similarity">
    <text evidence="1 4">Belongs to the PstS family.</text>
</comment>
<dbReference type="PIRSF" id="PIRSF002756">
    <property type="entry name" value="PstS"/>
    <property type="match status" value="1"/>
</dbReference>
<evidence type="ECO:0000256" key="2">
    <source>
        <dbReference type="ARBA" id="ARBA00022448"/>
    </source>
</evidence>
<name>A0A2S3ZMP2_9MICO</name>
<keyword evidence="2 4" id="KW-0813">Transport</keyword>
<dbReference type="GO" id="GO:0042301">
    <property type="term" value="F:phosphate ion binding"/>
    <property type="evidence" value="ECO:0007669"/>
    <property type="project" value="InterPro"/>
</dbReference>
<dbReference type="SUPFAM" id="SSF53850">
    <property type="entry name" value="Periplasmic binding protein-like II"/>
    <property type="match status" value="1"/>
</dbReference>
<proteinExistence type="inferred from homology"/>
<dbReference type="CDD" id="cd13565">
    <property type="entry name" value="PBP2_PstS"/>
    <property type="match status" value="1"/>
</dbReference>
<evidence type="ECO:0000256" key="1">
    <source>
        <dbReference type="ARBA" id="ARBA00008725"/>
    </source>
</evidence>
<evidence type="ECO:0000313" key="9">
    <source>
        <dbReference type="Proteomes" id="UP000237104"/>
    </source>
</evidence>
<dbReference type="Proteomes" id="UP000237104">
    <property type="component" value="Unassembled WGS sequence"/>
</dbReference>
<reference evidence="8 9" key="1">
    <citation type="submission" date="2018-01" db="EMBL/GenBank/DDBJ databases">
        <title>Cryobacterium sp. nov., from glaciers in China.</title>
        <authorList>
            <person name="Liu Q."/>
            <person name="Xin Y.-H."/>
        </authorList>
    </citation>
    <scope>NUCLEOTIDE SEQUENCE [LARGE SCALE GENOMIC DNA]</scope>
    <source>
        <strain evidence="8 9">TMB1-8</strain>
    </source>
</reference>
<dbReference type="InterPro" id="IPR024370">
    <property type="entry name" value="PBP_domain"/>
</dbReference>
<dbReference type="Gene3D" id="3.40.190.10">
    <property type="entry name" value="Periplasmic binding protein-like II"/>
    <property type="match status" value="2"/>
</dbReference>
<organism evidence="8 9">
    <name type="scientific">Cryobacterium zongtaii</name>
    <dbReference type="NCBI Taxonomy" id="1259217"/>
    <lineage>
        <taxon>Bacteria</taxon>
        <taxon>Bacillati</taxon>
        <taxon>Actinomycetota</taxon>
        <taxon>Actinomycetes</taxon>
        <taxon>Micrococcales</taxon>
        <taxon>Microbacteriaceae</taxon>
        <taxon>Cryobacterium</taxon>
    </lineage>
</organism>
<evidence type="ECO:0000256" key="4">
    <source>
        <dbReference type="PIRNR" id="PIRNR002756"/>
    </source>
</evidence>
<feature type="binding site" evidence="5">
    <location>
        <position position="94"/>
    </location>
    <ligand>
        <name>phosphate</name>
        <dbReference type="ChEBI" id="CHEBI:43474"/>
    </ligand>
</feature>
<dbReference type="OrthoDB" id="9801510at2"/>
<protein>
    <recommendedName>
        <fullName evidence="4">Phosphate-binding protein</fullName>
    </recommendedName>
</protein>
<feature type="binding site" evidence="5">
    <location>
        <begin position="46"/>
        <end position="48"/>
    </location>
    <ligand>
        <name>phosphate</name>
        <dbReference type="ChEBI" id="CHEBI:43474"/>
    </ligand>
</feature>
<feature type="chain" id="PRO_5039355106" description="Phosphate-binding protein" evidence="6">
    <location>
        <begin position="29"/>
        <end position="359"/>
    </location>
</feature>
<feature type="signal peptide" evidence="6">
    <location>
        <begin position="1"/>
        <end position="28"/>
    </location>
</feature>